<dbReference type="Pfam" id="PF21305">
    <property type="entry name" value="type_II_gspD_N0"/>
    <property type="match status" value="1"/>
</dbReference>
<dbReference type="InterPro" id="IPR004846">
    <property type="entry name" value="T2SS/T3SS_dom"/>
</dbReference>
<evidence type="ECO:0000256" key="10">
    <source>
        <dbReference type="RuleBase" id="RU004004"/>
    </source>
</evidence>
<keyword evidence="4" id="KW-1134">Transmembrane beta strand</keyword>
<dbReference type="GO" id="GO:0009279">
    <property type="term" value="C:cell outer membrane"/>
    <property type="evidence" value="ECO:0007669"/>
    <property type="project" value="UniProtKB-SubCell"/>
</dbReference>
<evidence type="ECO:0000256" key="9">
    <source>
        <dbReference type="ARBA" id="ARBA00023237"/>
    </source>
</evidence>
<feature type="compositionally biased region" description="Low complexity" evidence="11">
    <location>
        <begin position="400"/>
        <end position="414"/>
    </location>
</feature>
<dbReference type="Pfam" id="PF03958">
    <property type="entry name" value="Secretin_N"/>
    <property type="match status" value="2"/>
</dbReference>
<sequence length="724" mass="76005">MASPSRDARRGSVGTRRRAHDRPLRPVGAGHHSSRQRGIVMGARLELRTGVAALALAGAGCTGNPPPRPIAVPEAPAIVAEAERGAPQVRSTIVAGESAPPGPPAIRPQAARPGNISVNLPGADVRTVAASVQEVTGIAVEVDPTASGQVSLVTPGSVARSEIIPLFEGALRSANLALVPVGKGYIVRTVTAAQAPVAPDAIGFGTEVIALGFINAEELKKVLDGALPGVVSAIDAAGNRITIAGTTGQRASARDLVKQFDVNWLRNMSFALFVPERTDARLIVPELDKLINASDAPTRGLVRLITMERLNGILAVSTQRQYLDDIRRWIEVLDREGENAERRIFVYRVQNGRARDLARTLNRAFGTGGDEEAGDDDPFSANDQAGGRAASSAPKPPPGASAAAQPGSGAAQPATDMRETGAAGGKITADDVNNAIVVYGTPRDYATIEDALRKLDVPPVQVMIEAAITEVTLTDTLRYGVQWNWLSGDSNFRVTDGAGMPTGPTQAGFSYFLAGNSISVALNALEQRTNIKVVSAPKLVTLNNQTAALQVGDQVPVSSGSAVSVENPDAPIVNSITYRDTGVILKVTPRVNAGGLVLLDISQEVSDVNVNAPNASGDRSPSSPTISTRRISTSVAVQDGQVIALGGLFRDSKSLGKNGIPILSRIPIIGGLFGSHNNLQNRTELIVLLKPHVIRTPDDGRAVTEELRTKLRTLEPFRTEGRIP</sequence>
<keyword evidence="5" id="KW-0812">Transmembrane</keyword>
<dbReference type="InterPro" id="IPR001775">
    <property type="entry name" value="GspD/PilQ"/>
</dbReference>
<reference evidence="15 16" key="1">
    <citation type="submission" date="2019-04" db="EMBL/GenBank/DDBJ databases">
        <title>Sphingomonas psychrotolerans sp. nov., isolated from soil in the Tianshan Mountains, Xinjiang, China.</title>
        <authorList>
            <person name="Luo Y."/>
            <person name="Sheng H."/>
        </authorList>
    </citation>
    <scope>NUCLEOTIDE SEQUENCE [LARGE SCALE GENOMIC DNA]</scope>
    <source>
        <strain evidence="15 16">ZFGT-11</strain>
    </source>
</reference>
<dbReference type="InterPro" id="IPR038591">
    <property type="entry name" value="NolW-like_sf"/>
</dbReference>
<dbReference type="InterPro" id="IPR049371">
    <property type="entry name" value="GspD-like_N0"/>
</dbReference>
<evidence type="ECO:0000256" key="7">
    <source>
        <dbReference type="ARBA" id="ARBA00022927"/>
    </source>
</evidence>
<dbReference type="Proteomes" id="UP000306147">
    <property type="component" value="Unassembled WGS sequence"/>
</dbReference>
<feature type="region of interest" description="Disordered" evidence="11">
    <location>
        <begin position="366"/>
        <end position="425"/>
    </location>
</feature>
<evidence type="ECO:0000256" key="11">
    <source>
        <dbReference type="SAM" id="MobiDB-lite"/>
    </source>
</evidence>
<evidence type="ECO:0000256" key="5">
    <source>
        <dbReference type="ARBA" id="ARBA00022692"/>
    </source>
</evidence>
<dbReference type="PRINTS" id="PR00811">
    <property type="entry name" value="BCTERIALGSPD"/>
</dbReference>
<dbReference type="InterPro" id="IPR013356">
    <property type="entry name" value="T2SS_GspD"/>
</dbReference>
<comment type="subcellular location">
    <subcellularLocation>
        <location evidence="1 10">Cell outer membrane</location>
    </subcellularLocation>
</comment>
<evidence type="ECO:0000313" key="15">
    <source>
        <dbReference type="EMBL" id="TGX48706.1"/>
    </source>
</evidence>
<dbReference type="Gene3D" id="3.30.1370.120">
    <property type="match status" value="2"/>
</dbReference>
<feature type="domain" description="GspD-like N0" evidence="14">
    <location>
        <begin position="118"/>
        <end position="185"/>
    </location>
</feature>
<accession>A0A4S1X3B2</accession>
<organism evidence="15 16">
    <name type="scientific">Sphingomonas gei</name>
    <dbReference type="NCBI Taxonomy" id="1395960"/>
    <lineage>
        <taxon>Bacteria</taxon>
        <taxon>Pseudomonadati</taxon>
        <taxon>Pseudomonadota</taxon>
        <taxon>Alphaproteobacteria</taxon>
        <taxon>Sphingomonadales</taxon>
        <taxon>Sphingomonadaceae</taxon>
        <taxon>Sphingomonas</taxon>
    </lineage>
</organism>
<protein>
    <submittedName>
        <fullName evidence="15">Type II secretion system protein GspD</fullName>
    </submittedName>
</protein>
<dbReference type="GO" id="GO:0015628">
    <property type="term" value="P:protein secretion by the type II secretion system"/>
    <property type="evidence" value="ECO:0007669"/>
    <property type="project" value="InterPro"/>
</dbReference>
<dbReference type="PRINTS" id="PR01032">
    <property type="entry name" value="PHAGEIV"/>
</dbReference>
<dbReference type="AlphaFoldDB" id="A0A4S1X3B2"/>
<evidence type="ECO:0000259" key="12">
    <source>
        <dbReference type="Pfam" id="PF00263"/>
    </source>
</evidence>
<dbReference type="InterPro" id="IPR050810">
    <property type="entry name" value="Bact_Secretion_Sys_Channel"/>
</dbReference>
<comment type="similarity">
    <text evidence="2">Belongs to the bacterial secretin family. GSP D subfamily.</text>
</comment>
<dbReference type="NCBIfam" id="TIGR02517">
    <property type="entry name" value="type_II_gspD"/>
    <property type="match status" value="1"/>
</dbReference>
<keyword evidence="16" id="KW-1185">Reference proteome</keyword>
<gene>
    <name evidence="15" type="primary">gspD</name>
    <name evidence="15" type="ORF">E5A73_20590</name>
</gene>
<comment type="caution">
    <text evidence="15">The sequence shown here is derived from an EMBL/GenBank/DDBJ whole genome shotgun (WGS) entry which is preliminary data.</text>
</comment>
<keyword evidence="6" id="KW-0732">Signal</keyword>
<feature type="domain" description="NolW-like" evidence="13">
    <location>
        <begin position="345"/>
        <end position="460"/>
    </location>
</feature>
<feature type="region of interest" description="Disordered" evidence="11">
    <location>
        <begin position="1"/>
        <end position="37"/>
    </location>
</feature>
<keyword evidence="7" id="KW-0653">Protein transport</keyword>
<feature type="domain" description="NolW-like" evidence="13">
    <location>
        <begin position="206"/>
        <end position="264"/>
    </location>
</feature>
<feature type="compositionally biased region" description="Basic and acidic residues" evidence="11">
    <location>
        <begin position="1"/>
        <end position="10"/>
    </location>
</feature>
<evidence type="ECO:0000256" key="1">
    <source>
        <dbReference type="ARBA" id="ARBA00004442"/>
    </source>
</evidence>
<evidence type="ECO:0000256" key="3">
    <source>
        <dbReference type="ARBA" id="ARBA00022448"/>
    </source>
</evidence>
<evidence type="ECO:0000256" key="8">
    <source>
        <dbReference type="ARBA" id="ARBA00023136"/>
    </source>
</evidence>
<evidence type="ECO:0000313" key="16">
    <source>
        <dbReference type="Proteomes" id="UP000306147"/>
    </source>
</evidence>
<proteinExistence type="inferred from homology"/>
<name>A0A4S1X3B2_9SPHN</name>
<dbReference type="OrthoDB" id="9775455at2"/>
<dbReference type="Pfam" id="PF00263">
    <property type="entry name" value="Secretin"/>
    <property type="match status" value="1"/>
</dbReference>
<evidence type="ECO:0000256" key="6">
    <source>
        <dbReference type="ARBA" id="ARBA00022729"/>
    </source>
</evidence>
<evidence type="ECO:0000259" key="13">
    <source>
        <dbReference type="Pfam" id="PF03958"/>
    </source>
</evidence>
<dbReference type="InterPro" id="IPR005644">
    <property type="entry name" value="NolW-like"/>
</dbReference>
<dbReference type="PROSITE" id="PS00875">
    <property type="entry name" value="T2SP_D"/>
    <property type="match status" value="1"/>
</dbReference>
<dbReference type="GO" id="GO:0015627">
    <property type="term" value="C:type II protein secretion system complex"/>
    <property type="evidence" value="ECO:0007669"/>
    <property type="project" value="InterPro"/>
</dbReference>
<dbReference type="PANTHER" id="PTHR30332">
    <property type="entry name" value="PROBABLE GENERAL SECRETION PATHWAY PROTEIN D"/>
    <property type="match status" value="1"/>
</dbReference>
<dbReference type="PANTHER" id="PTHR30332:SF25">
    <property type="entry name" value="SECRETIN XPSD"/>
    <property type="match status" value="1"/>
</dbReference>
<evidence type="ECO:0000259" key="14">
    <source>
        <dbReference type="Pfam" id="PF21305"/>
    </source>
</evidence>
<keyword evidence="9" id="KW-0998">Cell outer membrane</keyword>
<keyword evidence="3 10" id="KW-0813">Transport</keyword>
<evidence type="ECO:0000256" key="4">
    <source>
        <dbReference type="ARBA" id="ARBA00022452"/>
    </source>
</evidence>
<feature type="domain" description="Type II/III secretion system secretin-like" evidence="12">
    <location>
        <begin position="524"/>
        <end position="695"/>
    </location>
</feature>
<dbReference type="Gene3D" id="3.55.50.30">
    <property type="match status" value="1"/>
</dbReference>
<dbReference type="EMBL" id="SRXT01000010">
    <property type="protein sequence ID" value="TGX48706.1"/>
    <property type="molecule type" value="Genomic_DNA"/>
</dbReference>
<dbReference type="InterPro" id="IPR004845">
    <property type="entry name" value="T2SS_GspD_CS"/>
</dbReference>
<keyword evidence="8" id="KW-0472">Membrane</keyword>
<evidence type="ECO:0000256" key="2">
    <source>
        <dbReference type="ARBA" id="ARBA00006980"/>
    </source>
</evidence>
<feature type="compositionally biased region" description="Acidic residues" evidence="11">
    <location>
        <begin position="369"/>
        <end position="378"/>
    </location>
</feature>